<protein>
    <recommendedName>
        <fullName evidence="3">Endonuclease/exonuclease/phosphatase domain-containing protein</fullName>
    </recommendedName>
</protein>
<evidence type="ECO:0008006" key="3">
    <source>
        <dbReference type="Google" id="ProtNLM"/>
    </source>
</evidence>
<gene>
    <name evidence="1" type="ORF">SARC_08048</name>
</gene>
<evidence type="ECO:0000313" key="2">
    <source>
        <dbReference type="Proteomes" id="UP000054560"/>
    </source>
</evidence>
<reference evidence="1 2" key="1">
    <citation type="submission" date="2011-02" db="EMBL/GenBank/DDBJ databases">
        <title>The Genome Sequence of Sphaeroforma arctica JP610.</title>
        <authorList>
            <consortium name="The Broad Institute Genome Sequencing Platform"/>
            <person name="Russ C."/>
            <person name="Cuomo C."/>
            <person name="Young S.K."/>
            <person name="Zeng Q."/>
            <person name="Gargeya S."/>
            <person name="Alvarado L."/>
            <person name="Berlin A."/>
            <person name="Chapman S.B."/>
            <person name="Chen Z."/>
            <person name="Freedman E."/>
            <person name="Gellesch M."/>
            <person name="Goldberg J."/>
            <person name="Griggs A."/>
            <person name="Gujja S."/>
            <person name="Heilman E."/>
            <person name="Heiman D."/>
            <person name="Howarth C."/>
            <person name="Mehta T."/>
            <person name="Neiman D."/>
            <person name="Pearson M."/>
            <person name="Roberts A."/>
            <person name="Saif S."/>
            <person name="Shea T."/>
            <person name="Shenoy N."/>
            <person name="Sisk P."/>
            <person name="Stolte C."/>
            <person name="Sykes S."/>
            <person name="White J."/>
            <person name="Yandava C."/>
            <person name="Burger G."/>
            <person name="Gray M.W."/>
            <person name="Holland P.W.H."/>
            <person name="King N."/>
            <person name="Lang F.B.F."/>
            <person name="Roger A.J."/>
            <person name="Ruiz-Trillo I."/>
            <person name="Haas B."/>
            <person name="Nusbaum C."/>
            <person name="Birren B."/>
        </authorList>
    </citation>
    <scope>NUCLEOTIDE SEQUENCE [LARGE SCALE GENOMIC DNA]</scope>
    <source>
        <strain evidence="1 2">JP610</strain>
    </source>
</reference>
<dbReference type="RefSeq" id="XP_014153464.1">
    <property type="nucleotide sequence ID" value="XM_014297989.1"/>
</dbReference>
<accession>A0A0L0FS09</accession>
<dbReference type="Proteomes" id="UP000054560">
    <property type="component" value="Unassembled WGS sequence"/>
</dbReference>
<evidence type="ECO:0000313" key="1">
    <source>
        <dbReference type="EMBL" id="KNC79562.1"/>
    </source>
</evidence>
<keyword evidence="2" id="KW-1185">Reference proteome</keyword>
<dbReference type="EMBL" id="KQ242282">
    <property type="protein sequence ID" value="KNC79562.1"/>
    <property type="molecule type" value="Genomic_DNA"/>
</dbReference>
<sequence>MPMDAANNYFDGNTNICGHNTCIDCETLGSNDQRKMLLDYIYVRGEAFPRDADRYEAKIVMNKKYNASEDYEGVHISDHYGVQVIMNP</sequence>
<proteinExistence type="predicted"/>
<organism evidence="1 2">
    <name type="scientific">Sphaeroforma arctica JP610</name>
    <dbReference type="NCBI Taxonomy" id="667725"/>
    <lineage>
        <taxon>Eukaryota</taxon>
        <taxon>Ichthyosporea</taxon>
        <taxon>Ichthyophonida</taxon>
        <taxon>Sphaeroforma</taxon>
    </lineage>
</organism>
<dbReference type="AlphaFoldDB" id="A0A0L0FS09"/>
<name>A0A0L0FS09_9EUKA</name>
<dbReference type="GeneID" id="25908552"/>